<gene>
    <name evidence="1" type="ORF">H1W37_16375</name>
</gene>
<evidence type="ECO:0000313" key="2">
    <source>
        <dbReference type="Proteomes" id="UP000559404"/>
    </source>
</evidence>
<keyword evidence="2" id="KW-1185">Reference proteome</keyword>
<dbReference type="EMBL" id="JACEON010000017">
    <property type="protein sequence ID" value="MBA4613238.1"/>
    <property type="molecule type" value="Genomic_DNA"/>
</dbReference>
<name>A0A838XXG2_9HYPH</name>
<evidence type="ECO:0000313" key="1">
    <source>
        <dbReference type="EMBL" id="MBA4613238.1"/>
    </source>
</evidence>
<reference evidence="1 2" key="2">
    <citation type="submission" date="2020-08" db="EMBL/GenBank/DDBJ databases">
        <title>Stappia taiwanensis sp. nov., isolated from a coastal thermal spring.</title>
        <authorList>
            <person name="Kampfer P."/>
        </authorList>
    </citation>
    <scope>NUCLEOTIDE SEQUENCE [LARGE SCALE GENOMIC DNA]</scope>
    <source>
        <strain evidence="1 2">DSM 23284</strain>
    </source>
</reference>
<dbReference type="RefSeq" id="WP_181761439.1">
    <property type="nucleotide sequence ID" value="NZ_BMCR01000001.1"/>
</dbReference>
<dbReference type="InterPro" id="IPR016181">
    <property type="entry name" value="Acyl_CoA_acyltransferase"/>
</dbReference>
<reference evidence="1 2" key="1">
    <citation type="submission" date="2020-07" db="EMBL/GenBank/DDBJ databases">
        <authorList>
            <person name="Li M."/>
        </authorList>
    </citation>
    <scope>NUCLEOTIDE SEQUENCE [LARGE SCALE GENOMIC DNA]</scope>
    <source>
        <strain evidence="1 2">DSM 23284</strain>
    </source>
</reference>
<proteinExistence type="predicted"/>
<accession>A0A838XXG2</accession>
<dbReference type="Proteomes" id="UP000559404">
    <property type="component" value="Unassembled WGS sequence"/>
</dbReference>
<comment type="caution">
    <text evidence="1">The sequence shown here is derived from an EMBL/GenBank/DDBJ whole genome shotgun (WGS) entry which is preliminary data.</text>
</comment>
<dbReference type="AlphaFoldDB" id="A0A838XXG2"/>
<protein>
    <recommendedName>
        <fullName evidence="3">N-acetyltransferase domain-containing protein</fullName>
    </recommendedName>
</protein>
<organism evidence="1 2">
    <name type="scientific">Stappia taiwanensis</name>
    <dbReference type="NCBI Taxonomy" id="992267"/>
    <lineage>
        <taxon>Bacteria</taxon>
        <taxon>Pseudomonadati</taxon>
        <taxon>Pseudomonadota</taxon>
        <taxon>Alphaproteobacteria</taxon>
        <taxon>Hyphomicrobiales</taxon>
        <taxon>Stappiaceae</taxon>
        <taxon>Stappia</taxon>
    </lineage>
</organism>
<dbReference type="SUPFAM" id="SSF55729">
    <property type="entry name" value="Acyl-CoA N-acyltransferases (Nat)"/>
    <property type="match status" value="1"/>
</dbReference>
<sequence length="237" mass="26873">MRKERNPIADFRAFARLESSLNSVGVQPVLGRDFRELNARLIEQKRRAPQQSKGPLLEHFSPALNTYSPKEAFWLTVDTAANEIVGIVAVRLNDLGSQSLTQHLEEYWGRCFRGVDGGPVRVKPQEDLFSDEISGRIAYMGELFISTGWRGKHLSTTLCRMGQVLAFNLFDPDYLYSWMRPRHIEAGLHSRWGFSEEHRRAILWESGPVAIDNDLAIVGNSARAGSRMIRLLSEGFL</sequence>
<evidence type="ECO:0008006" key="3">
    <source>
        <dbReference type="Google" id="ProtNLM"/>
    </source>
</evidence>